<dbReference type="Proteomes" id="UP000187455">
    <property type="component" value="Unassembled WGS sequence"/>
</dbReference>
<evidence type="ECO:0000256" key="1">
    <source>
        <dbReference type="ARBA" id="ARBA00006271"/>
    </source>
</evidence>
<dbReference type="GO" id="GO:0007131">
    <property type="term" value="P:reciprocal meiotic recombination"/>
    <property type="evidence" value="ECO:0007669"/>
    <property type="project" value="TreeGrafter"/>
</dbReference>
<dbReference type="PANTHER" id="PTHR11361:SF21">
    <property type="entry name" value="MUTS PROTEIN HOMOLOG 4"/>
    <property type="match status" value="1"/>
</dbReference>
<evidence type="ECO:0000313" key="4">
    <source>
        <dbReference type="EMBL" id="OLY79075.1"/>
    </source>
</evidence>
<dbReference type="Gene3D" id="3.30.420.110">
    <property type="entry name" value="MutS, connector domain"/>
    <property type="match status" value="1"/>
</dbReference>
<dbReference type="STRING" id="133383.A0A1R0GQA4"/>
<feature type="compositionally biased region" description="Low complexity" evidence="2">
    <location>
        <begin position="1"/>
        <end position="15"/>
    </location>
</feature>
<dbReference type="EMBL" id="LSSL01005023">
    <property type="protein sequence ID" value="OLY79075.1"/>
    <property type="molecule type" value="Genomic_DNA"/>
</dbReference>
<feature type="region of interest" description="Disordered" evidence="2">
    <location>
        <begin position="1"/>
        <end position="55"/>
    </location>
</feature>
<accession>A0A1R0GQA4</accession>
<dbReference type="InterPro" id="IPR045076">
    <property type="entry name" value="MutS"/>
</dbReference>
<dbReference type="GO" id="GO:0006298">
    <property type="term" value="P:mismatch repair"/>
    <property type="evidence" value="ECO:0007669"/>
    <property type="project" value="InterPro"/>
</dbReference>
<feature type="compositionally biased region" description="Basic and acidic residues" evidence="2">
    <location>
        <begin position="38"/>
        <end position="47"/>
    </location>
</feature>
<evidence type="ECO:0000313" key="5">
    <source>
        <dbReference type="Proteomes" id="UP000187455"/>
    </source>
</evidence>
<name>A0A1R0GQA4_9FUNG</name>
<comment type="caution">
    <text evidence="4">The sequence shown here is derived from an EMBL/GenBank/DDBJ whole genome shotgun (WGS) entry which is preliminary data.</text>
</comment>
<organism evidence="4 5">
    <name type="scientific">Smittium mucronatum</name>
    <dbReference type="NCBI Taxonomy" id="133383"/>
    <lineage>
        <taxon>Eukaryota</taxon>
        <taxon>Fungi</taxon>
        <taxon>Fungi incertae sedis</taxon>
        <taxon>Zoopagomycota</taxon>
        <taxon>Kickxellomycotina</taxon>
        <taxon>Harpellomycetes</taxon>
        <taxon>Harpellales</taxon>
        <taxon>Legeriomycetaceae</taxon>
        <taxon>Smittium</taxon>
    </lineage>
</organism>
<dbReference type="GO" id="GO:0005524">
    <property type="term" value="F:ATP binding"/>
    <property type="evidence" value="ECO:0007669"/>
    <property type="project" value="InterPro"/>
</dbReference>
<dbReference type="InterPro" id="IPR036678">
    <property type="entry name" value="MutS_con_dom_sf"/>
</dbReference>
<keyword evidence="5" id="KW-1185">Reference proteome</keyword>
<dbReference type="InterPro" id="IPR007696">
    <property type="entry name" value="DNA_mismatch_repair_MutS_core"/>
</dbReference>
<evidence type="ECO:0000259" key="3">
    <source>
        <dbReference type="Pfam" id="PF05192"/>
    </source>
</evidence>
<sequence length="504" mass="56099">MNKNSSKFSNKGKNSVFTDPYNGLNINKATDPINSIEGKYKEQHKSDSGSNRATQTFLNSKNGISYIGTESYKKRSFLSNSDRYGNEDFKKHFPLSDSNDINPPKHKTPTLKKTDFFESKGVNDSVILDLCSEDDYKVYSNTPSFGGFSISHQNNVEVSSGEKSTISTIPSNSSKYGSISVDISSSSDDEPTISCRDTPSMLFPPSVGSKMERYGFSTSNTSQNNANIIVSIIEGNGTASEVGMCTLNTDTKECFLSQYADYGGFSKTLYNIDIYKANKIIISQNSILKKKSKIYDRIINTVPSSVISSVPRSYFNEEKGIKFVKVYFFLNSNYKILHIHHPGIEAIKNWVSQDDEAIIMLVIQSKYYCLSALGALFEFAEKNNLLEFRSKCIKTSFGNNNSTIYMDSTTCKELELIESLSKPGSQYSLFGAINQTKTAMGNRVLRLNILQPPTDLTTINGRLDAVDSILSSENIFFGIQTELNNLPDIDSVINNVRLFLTSIQ</sequence>
<comment type="similarity">
    <text evidence="1">Belongs to the DNA mismatch repair MutS family.</text>
</comment>
<proteinExistence type="inferred from homology"/>
<evidence type="ECO:0000256" key="2">
    <source>
        <dbReference type="SAM" id="MobiDB-lite"/>
    </source>
</evidence>
<dbReference type="PANTHER" id="PTHR11361">
    <property type="entry name" value="DNA MISMATCH REPAIR PROTEIN MUTS FAMILY MEMBER"/>
    <property type="match status" value="1"/>
</dbReference>
<dbReference type="GO" id="GO:0005634">
    <property type="term" value="C:nucleus"/>
    <property type="evidence" value="ECO:0007669"/>
    <property type="project" value="TreeGrafter"/>
</dbReference>
<gene>
    <name evidence="4" type="ORF">AYI68_g6865</name>
</gene>
<dbReference type="GO" id="GO:0140664">
    <property type="term" value="F:ATP-dependent DNA damage sensor activity"/>
    <property type="evidence" value="ECO:0007669"/>
    <property type="project" value="InterPro"/>
</dbReference>
<dbReference type="Gene3D" id="1.10.1420.10">
    <property type="match status" value="1"/>
</dbReference>
<dbReference type="GO" id="GO:0030983">
    <property type="term" value="F:mismatched DNA binding"/>
    <property type="evidence" value="ECO:0007669"/>
    <property type="project" value="InterPro"/>
</dbReference>
<reference evidence="4 5" key="1">
    <citation type="journal article" date="2016" name="Mol. Biol. Evol.">
        <title>Genome-Wide Survey of Gut Fungi (Harpellales) Reveals the First Horizontally Transferred Ubiquitin Gene from a Mosquito Host.</title>
        <authorList>
            <person name="Wang Y."/>
            <person name="White M.M."/>
            <person name="Kvist S."/>
            <person name="Moncalvo J.M."/>
        </authorList>
    </citation>
    <scope>NUCLEOTIDE SEQUENCE [LARGE SCALE GENOMIC DNA]</scope>
    <source>
        <strain evidence="4 5">ALG-7-W6</strain>
    </source>
</reference>
<feature type="domain" description="DNA mismatch repair protein MutS core" evidence="3">
    <location>
        <begin position="410"/>
        <end position="497"/>
    </location>
</feature>
<dbReference type="SUPFAM" id="SSF48334">
    <property type="entry name" value="DNA repair protein MutS, domain III"/>
    <property type="match status" value="1"/>
</dbReference>
<dbReference type="OrthoDB" id="276261at2759"/>
<dbReference type="AlphaFoldDB" id="A0A1R0GQA4"/>
<dbReference type="InterPro" id="IPR036187">
    <property type="entry name" value="DNA_mismatch_repair_MutS_sf"/>
</dbReference>
<protein>
    <submittedName>
        <fullName evidence="4">MutS protein-like protein</fullName>
    </submittedName>
</protein>
<dbReference type="Pfam" id="PF05192">
    <property type="entry name" value="MutS_III"/>
    <property type="match status" value="1"/>
</dbReference>